<gene>
    <name evidence="14" type="ORF">M513_02701</name>
    <name evidence="15" type="ORF">M514_02701</name>
</gene>
<dbReference type="UniPathway" id="UPA00378"/>
<organism evidence="15">
    <name type="scientific">Trichuris suis</name>
    <name type="common">pig whipworm</name>
    <dbReference type="NCBI Taxonomy" id="68888"/>
    <lineage>
        <taxon>Eukaryota</taxon>
        <taxon>Metazoa</taxon>
        <taxon>Ecdysozoa</taxon>
        <taxon>Nematoda</taxon>
        <taxon>Enoplea</taxon>
        <taxon>Dorylaimia</taxon>
        <taxon>Trichinellida</taxon>
        <taxon>Trichuridae</taxon>
        <taxon>Trichuris</taxon>
    </lineage>
</organism>
<protein>
    <recommendedName>
        <fullName evidence="5">ditrans,polycis-polyprenyl diphosphate synthase [(2E,6E)-farnesyldiphosphate specific]</fullName>
        <ecNumber evidence="5">2.5.1.87</ecNumber>
    </recommendedName>
</protein>
<reference evidence="15 16" key="1">
    <citation type="journal article" date="2014" name="Nat. Genet.">
        <title>Genome and transcriptome of the porcine whipworm Trichuris suis.</title>
        <authorList>
            <person name="Jex A.R."/>
            <person name="Nejsum P."/>
            <person name="Schwarz E.M."/>
            <person name="Hu L."/>
            <person name="Young N.D."/>
            <person name="Hall R.S."/>
            <person name="Korhonen P.K."/>
            <person name="Liao S."/>
            <person name="Thamsborg S."/>
            <person name="Xia J."/>
            <person name="Xu P."/>
            <person name="Wang S."/>
            <person name="Scheerlinck J.P."/>
            <person name="Hofmann A."/>
            <person name="Sternberg P.W."/>
            <person name="Wang J."/>
            <person name="Gasser R.B."/>
        </authorList>
    </citation>
    <scope>NUCLEOTIDE SEQUENCE [LARGE SCALE GENOMIC DNA]</scope>
    <source>
        <strain evidence="15">DCEP-RM93F</strain>
        <strain evidence="14">DCEP-RM93M</strain>
    </source>
</reference>
<dbReference type="InterPro" id="IPR038887">
    <property type="entry name" value="Nus1/NgBR"/>
</dbReference>
<evidence type="ECO:0000256" key="11">
    <source>
        <dbReference type="ARBA" id="ARBA00023136"/>
    </source>
</evidence>
<dbReference type="GO" id="GO:1904423">
    <property type="term" value="C:dehydrodolichyl diphosphate synthase complex"/>
    <property type="evidence" value="ECO:0007669"/>
    <property type="project" value="InterPro"/>
</dbReference>
<dbReference type="PANTHER" id="PTHR21528:SF0">
    <property type="entry name" value="DEHYDRODOLICHYL DIPHOSPHATE SYNTHASE COMPLEX SUBUNIT NUS1"/>
    <property type="match status" value="1"/>
</dbReference>
<dbReference type="InterPro" id="IPR036424">
    <property type="entry name" value="UPP_synth-like_sf"/>
</dbReference>
<proteinExistence type="inferred from homology"/>
<keyword evidence="11 13" id="KW-0472">Membrane</keyword>
<dbReference type="OrthoDB" id="19639at2759"/>
<comment type="cofactor">
    <cofactor evidence="1">
        <name>Mg(2+)</name>
        <dbReference type="ChEBI" id="CHEBI:18420"/>
    </cofactor>
</comment>
<keyword evidence="8" id="KW-0256">Endoplasmic reticulum</keyword>
<dbReference type="EMBL" id="KL363193">
    <property type="protein sequence ID" value="KFD56597.1"/>
    <property type="molecule type" value="Genomic_DNA"/>
</dbReference>
<dbReference type="PANTHER" id="PTHR21528">
    <property type="entry name" value="DEHYDRODOLICHYL DIPHOSPHATE SYNTHASE COMPLEX SUBUNIT NUS1"/>
    <property type="match status" value="1"/>
</dbReference>
<evidence type="ECO:0000313" key="15">
    <source>
        <dbReference type="EMBL" id="KFD71122.1"/>
    </source>
</evidence>
<keyword evidence="6" id="KW-0808">Transferase</keyword>
<comment type="subcellular location">
    <subcellularLocation>
        <location evidence="2">Endoplasmic reticulum membrane</location>
    </subcellularLocation>
</comment>
<evidence type="ECO:0000256" key="8">
    <source>
        <dbReference type="ARBA" id="ARBA00022824"/>
    </source>
</evidence>
<name>A0A085NNS6_9BILA</name>
<dbReference type="EMBL" id="KL367484">
    <property type="protein sequence ID" value="KFD71122.1"/>
    <property type="molecule type" value="Genomic_DNA"/>
</dbReference>
<accession>A0A085NNS6</accession>
<evidence type="ECO:0000256" key="3">
    <source>
        <dbReference type="ARBA" id="ARBA00004922"/>
    </source>
</evidence>
<evidence type="ECO:0000256" key="7">
    <source>
        <dbReference type="ARBA" id="ARBA00022692"/>
    </source>
</evidence>
<evidence type="ECO:0000256" key="2">
    <source>
        <dbReference type="ARBA" id="ARBA00004586"/>
    </source>
</evidence>
<evidence type="ECO:0000256" key="10">
    <source>
        <dbReference type="ARBA" id="ARBA00022989"/>
    </source>
</evidence>
<evidence type="ECO:0000256" key="6">
    <source>
        <dbReference type="ARBA" id="ARBA00022679"/>
    </source>
</evidence>
<evidence type="ECO:0000256" key="13">
    <source>
        <dbReference type="SAM" id="Phobius"/>
    </source>
</evidence>
<evidence type="ECO:0000256" key="1">
    <source>
        <dbReference type="ARBA" id="ARBA00001946"/>
    </source>
</evidence>
<evidence type="ECO:0000256" key="4">
    <source>
        <dbReference type="ARBA" id="ARBA00005432"/>
    </source>
</evidence>
<dbReference type="GO" id="GO:0045547">
    <property type="term" value="F:ditrans,polycis-polyprenyl diphosphate synthase [(2E,6E)-farnesyl diphosphate specific] activity"/>
    <property type="evidence" value="ECO:0007669"/>
    <property type="project" value="UniProtKB-EC"/>
</dbReference>
<dbReference type="EC" id="2.5.1.87" evidence="5"/>
<dbReference type="Gene3D" id="3.40.1180.10">
    <property type="entry name" value="Decaprenyl diphosphate synthase-like"/>
    <property type="match status" value="1"/>
</dbReference>
<dbReference type="AlphaFoldDB" id="A0A085NNS6"/>
<evidence type="ECO:0000256" key="12">
    <source>
        <dbReference type="ARBA" id="ARBA00047353"/>
    </source>
</evidence>
<feature type="transmembrane region" description="Helical" evidence="13">
    <location>
        <begin position="20"/>
        <end position="39"/>
    </location>
</feature>
<evidence type="ECO:0000313" key="14">
    <source>
        <dbReference type="EMBL" id="KFD56597.1"/>
    </source>
</evidence>
<sequence>MNEQRINMEGAKFVAFAKEMTVHWTLMVIRFVLIAIICLMEQLKRWKRKCKFAFRHPNSPPVILPTHVAFALRYETDMERLGSLVTTCYLMGIRRISVYRFESWNSDLSSRLAIHCTSWLPEMEKEFTLTYLSRDDGICFLVNTVKQLMLQLPSNSRVNDLSQFNKCCCVDEVDLLVVFGNHGTIVGYPPFCLSWAEIHVLPPLSKVTKTDMLQALYEFSNKERRFGK</sequence>
<evidence type="ECO:0000256" key="5">
    <source>
        <dbReference type="ARBA" id="ARBA00012596"/>
    </source>
</evidence>
<dbReference type="GO" id="GO:0005789">
    <property type="term" value="C:endoplasmic reticulum membrane"/>
    <property type="evidence" value="ECO:0007669"/>
    <property type="project" value="UniProtKB-SubCell"/>
</dbReference>
<comment type="pathway">
    <text evidence="3">Protein modification; protein glycosylation.</text>
</comment>
<keyword evidence="10 13" id="KW-1133">Transmembrane helix</keyword>
<keyword evidence="9" id="KW-0460">Magnesium</keyword>
<evidence type="ECO:0000313" key="16">
    <source>
        <dbReference type="Proteomes" id="UP000030764"/>
    </source>
</evidence>
<keyword evidence="7 13" id="KW-0812">Transmembrane</keyword>
<dbReference type="SUPFAM" id="SSF64005">
    <property type="entry name" value="Undecaprenyl diphosphate synthase"/>
    <property type="match status" value="1"/>
</dbReference>
<comment type="similarity">
    <text evidence="4">Belongs to the UPP synthase family.</text>
</comment>
<dbReference type="Proteomes" id="UP000030758">
    <property type="component" value="Unassembled WGS sequence"/>
</dbReference>
<keyword evidence="16" id="KW-1185">Reference proteome</keyword>
<evidence type="ECO:0000256" key="9">
    <source>
        <dbReference type="ARBA" id="ARBA00022842"/>
    </source>
</evidence>
<dbReference type="Proteomes" id="UP000030764">
    <property type="component" value="Unassembled WGS sequence"/>
</dbReference>
<comment type="catalytic activity">
    <reaction evidence="12">
        <text>n isopentenyl diphosphate + (2E,6E)-farnesyl diphosphate = a di-trans,poly-cis-polyprenyl diphosphate + n diphosphate</text>
        <dbReference type="Rhea" id="RHEA:53008"/>
        <dbReference type="Rhea" id="RHEA-COMP:19494"/>
        <dbReference type="ChEBI" id="CHEBI:33019"/>
        <dbReference type="ChEBI" id="CHEBI:128769"/>
        <dbReference type="ChEBI" id="CHEBI:136960"/>
        <dbReference type="ChEBI" id="CHEBI:175763"/>
        <dbReference type="EC" id="2.5.1.87"/>
    </reaction>
</comment>